<dbReference type="EMBL" id="QKWH01000004">
    <property type="protein sequence ID" value="PZR53566.1"/>
    <property type="molecule type" value="Genomic_DNA"/>
</dbReference>
<dbReference type="GO" id="GO:0005886">
    <property type="term" value="C:plasma membrane"/>
    <property type="evidence" value="ECO:0007669"/>
    <property type="project" value="UniProtKB-SubCell"/>
</dbReference>
<evidence type="ECO:0000256" key="8">
    <source>
        <dbReference type="SAM" id="Phobius"/>
    </source>
</evidence>
<keyword evidence="5 8" id="KW-0812">Transmembrane</keyword>
<dbReference type="InterPro" id="IPR000515">
    <property type="entry name" value="MetI-like"/>
</dbReference>
<dbReference type="Gene3D" id="1.10.3720.10">
    <property type="entry name" value="MetI-like"/>
    <property type="match status" value="1"/>
</dbReference>
<name>A0A2W5WYZ8_9MICO</name>
<dbReference type="AlphaFoldDB" id="A0A2W5WYZ8"/>
<dbReference type="SUPFAM" id="SSF161098">
    <property type="entry name" value="MetI-like"/>
    <property type="match status" value="1"/>
</dbReference>
<sequence length="252" mass="26349">MAVGLCVVFVLLPVATSVAVATSVSSARGLWGDGVTLQWLVTGWEQISPTLGRSTAVALGVVAANLVLGGPLAMWLARSPSRLTRAVSFLATLPLAVPGIALSIGLITVYPQLRPSGLLLFLGHVLLTLPFTLAALTPVLADQELQDCENAATTLGAAGWRVLATVTVPFSATALVQVVITAFALSFGEFNISFFINPPAAPMAPFALFDAYSTQRLELASAKTVLFMLCLVPVLALLVAARRTPSTRKARP</sequence>
<reference evidence="10 11" key="1">
    <citation type="submission" date="2018-06" db="EMBL/GenBank/DDBJ databases">
        <title>Whole genome sequencing of a novel hydrocarbon degrading bacterial strain, PW21 isolated from oil contaminated produced water sample.</title>
        <authorList>
            <person name="Nagkirti P."/>
            <person name="Shaikh A."/>
            <person name="Gowdaman V."/>
            <person name="Engineer A.E."/>
            <person name="Dagar S."/>
            <person name="Dhakephalkar P.K."/>
        </authorList>
    </citation>
    <scope>NUCLEOTIDE SEQUENCE [LARGE SCALE GENOMIC DNA]</scope>
    <source>
        <strain evidence="10 11">PW21</strain>
    </source>
</reference>
<dbReference type="GO" id="GO:0055085">
    <property type="term" value="P:transmembrane transport"/>
    <property type="evidence" value="ECO:0007669"/>
    <property type="project" value="InterPro"/>
</dbReference>
<feature type="domain" description="ABC transmembrane type-1" evidence="9">
    <location>
        <begin position="51"/>
        <end position="238"/>
    </location>
</feature>
<evidence type="ECO:0000256" key="5">
    <source>
        <dbReference type="ARBA" id="ARBA00022692"/>
    </source>
</evidence>
<keyword evidence="4" id="KW-0997">Cell inner membrane</keyword>
<proteinExistence type="predicted"/>
<evidence type="ECO:0000313" key="10">
    <source>
        <dbReference type="EMBL" id="PZR53566.1"/>
    </source>
</evidence>
<comment type="caution">
    <text evidence="10">The sequence shown here is derived from an EMBL/GenBank/DDBJ whole genome shotgun (WGS) entry which is preliminary data.</text>
</comment>
<feature type="transmembrane region" description="Helical" evidence="8">
    <location>
        <begin position="220"/>
        <end position="241"/>
    </location>
</feature>
<dbReference type="InterPro" id="IPR035906">
    <property type="entry name" value="MetI-like_sf"/>
</dbReference>
<keyword evidence="3" id="KW-1003">Cell membrane</keyword>
<dbReference type="PROSITE" id="PS50928">
    <property type="entry name" value="ABC_TM1"/>
    <property type="match status" value="1"/>
</dbReference>
<evidence type="ECO:0000256" key="1">
    <source>
        <dbReference type="ARBA" id="ARBA00004429"/>
    </source>
</evidence>
<evidence type="ECO:0000256" key="4">
    <source>
        <dbReference type="ARBA" id="ARBA00022519"/>
    </source>
</evidence>
<evidence type="ECO:0000259" key="9">
    <source>
        <dbReference type="PROSITE" id="PS50928"/>
    </source>
</evidence>
<keyword evidence="2" id="KW-0813">Transport</keyword>
<feature type="transmembrane region" description="Helical" evidence="8">
    <location>
        <begin position="162"/>
        <end position="185"/>
    </location>
</feature>
<dbReference type="PANTHER" id="PTHR43357:SF4">
    <property type="entry name" value="INNER MEMBRANE ABC TRANSPORTER PERMEASE PROTEIN YDCV"/>
    <property type="match status" value="1"/>
</dbReference>
<keyword evidence="11" id="KW-1185">Reference proteome</keyword>
<dbReference type="PANTHER" id="PTHR43357">
    <property type="entry name" value="INNER MEMBRANE ABC TRANSPORTER PERMEASE PROTEIN YDCV"/>
    <property type="match status" value="1"/>
</dbReference>
<evidence type="ECO:0000256" key="2">
    <source>
        <dbReference type="ARBA" id="ARBA00022448"/>
    </source>
</evidence>
<dbReference type="Proteomes" id="UP000248783">
    <property type="component" value="Unassembled WGS sequence"/>
</dbReference>
<feature type="transmembrane region" description="Helical" evidence="8">
    <location>
        <begin position="116"/>
        <end position="141"/>
    </location>
</feature>
<feature type="transmembrane region" description="Helical" evidence="8">
    <location>
        <begin position="89"/>
        <end position="110"/>
    </location>
</feature>
<gene>
    <name evidence="10" type="ORF">DNL40_07735</name>
</gene>
<accession>A0A2W5WYZ8</accession>
<keyword evidence="6 8" id="KW-1133">Transmembrane helix</keyword>
<comment type="subcellular location">
    <subcellularLocation>
        <location evidence="1">Cell inner membrane</location>
        <topology evidence="1">Multi-pass membrane protein</topology>
    </subcellularLocation>
</comment>
<dbReference type="CDD" id="cd06261">
    <property type="entry name" value="TM_PBP2"/>
    <property type="match status" value="1"/>
</dbReference>
<evidence type="ECO:0000313" key="11">
    <source>
        <dbReference type="Proteomes" id="UP000248783"/>
    </source>
</evidence>
<protein>
    <submittedName>
        <fullName evidence="10">ABC transporter permease</fullName>
    </submittedName>
</protein>
<evidence type="ECO:0000256" key="3">
    <source>
        <dbReference type="ARBA" id="ARBA00022475"/>
    </source>
</evidence>
<feature type="transmembrane region" description="Helical" evidence="8">
    <location>
        <begin position="56"/>
        <end position="77"/>
    </location>
</feature>
<evidence type="ECO:0000256" key="6">
    <source>
        <dbReference type="ARBA" id="ARBA00022989"/>
    </source>
</evidence>
<keyword evidence="7 8" id="KW-0472">Membrane</keyword>
<evidence type="ECO:0000256" key="7">
    <source>
        <dbReference type="ARBA" id="ARBA00023136"/>
    </source>
</evidence>
<organism evidence="10 11">
    <name type="scientific">Xylanimonas oleitrophica</name>
    <dbReference type="NCBI Taxonomy" id="2607479"/>
    <lineage>
        <taxon>Bacteria</taxon>
        <taxon>Bacillati</taxon>
        <taxon>Actinomycetota</taxon>
        <taxon>Actinomycetes</taxon>
        <taxon>Micrococcales</taxon>
        <taxon>Promicromonosporaceae</taxon>
        <taxon>Xylanimonas</taxon>
    </lineage>
</organism>